<sequence length="171" mass="18948">MQPILETERLILRSFELSDAERVSVLAGDERIAEMTANIPHPYEISDAISWIETHESGFASGKSLVYAIVHRESLALIGAVSLPRLKDGQGTLGYWLGVDFWGLGYATEASKALIKHAKEHHGLTVLKVMHLVGNDRSKSVIDKLGVTYIENQTLRMQGDEREVCVYISAV</sequence>
<dbReference type="GO" id="GO:0016747">
    <property type="term" value="F:acyltransferase activity, transferring groups other than amino-acyl groups"/>
    <property type="evidence" value="ECO:0007669"/>
    <property type="project" value="InterPro"/>
</dbReference>
<dbReference type="InterPro" id="IPR000182">
    <property type="entry name" value="GNAT_dom"/>
</dbReference>
<accession>N9VG09</accession>
<dbReference type="PATRIC" id="fig|1268237.3.peg.3714"/>
<dbReference type="RefSeq" id="WP_005363753.1">
    <property type="nucleotide sequence ID" value="NZ_APVG01000092.1"/>
</dbReference>
<keyword evidence="2" id="KW-0808">Transferase</keyword>
<dbReference type="Proteomes" id="UP000023775">
    <property type="component" value="Unassembled WGS sequence"/>
</dbReference>
<dbReference type="EMBL" id="APVG01000092">
    <property type="protein sequence ID" value="ENY70321.1"/>
    <property type="molecule type" value="Genomic_DNA"/>
</dbReference>
<organism evidence="2 3">
    <name type="scientific">Aeromonas diversa CDC 2478-85</name>
    <dbReference type="NCBI Taxonomy" id="1268237"/>
    <lineage>
        <taxon>Bacteria</taxon>
        <taxon>Pseudomonadati</taxon>
        <taxon>Pseudomonadota</taxon>
        <taxon>Gammaproteobacteria</taxon>
        <taxon>Aeromonadales</taxon>
        <taxon>Aeromonadaceae</taxon>
        <taxon>Aeromonas</taxon>
    </lineage>
</organism>
<name>N9VG09_9GAMM</name>
<protein>
    <submittedName>
        <fullName evidence="2">Acetyltransferase</fullName>
    </submittedName>
</protein>
<dbReference type="SUPFAM" id="SSF55729">
    <property type="entry name" value="Acyl-CoA N-acyltransferases (Nat)"/>
    <property type="match status" value="1"/>
</dbReference>
<dbReference type="eggNOG" id="COG1670">
    <property type="taxonomic scope" value="Bacteria"/>
</dbReference>
<dbReference type="Gene3D" id="3.40.630.30">
    <property type="match status" value="1"/>
</dbReference>
<evidence type="ECO:0000313" key="3">
    <source>
        <dbReference type="Proteomes" id="UP000023775"/>
    </source>
</evidence>
<dbReference type="OrthoDB" id="9801656at2"/>
<comment type="caution">
    <text evidence="2">The sequence shown here is derived from an EMBL/GenBank/DDBJ whole genome shotgun (WGS) entry which is preliminary data.</text>
</comment>
<proteinExistence type="predicted"/>
<evidence type="ECO:0000313" key="2">
    <source>
        <dbReference type="EMBL" id="ENY70321.1"/>
    </source>
</evidence>
<reference evidence="2 3" key="1">
    <citation type="journal article" date="2013" name="Genome Announc.">
        <title>Draft Genome Sequence of the Aeromonas diversa Type Strain.</title>
        <authorList>
            <person name="Farfan M."/>
            <person name="Spataro N."/>
            <person name="Sanglas A."/>
            <person name="Albarral V."/>
            <person name="Loren J.G."/>
            <person name="Bosch E."/>
            <person name="Fuste M.C."/>
        </authorList>
    </citation>
    <scope>NUCLEOTIDE SEQUENCE [LARGE SCALE GENOMIC DNA]</scope>
    <source>
        <strain evidence="2 3">2478-85</strain>
    </source>
</reference>
<keyword evidence="3" id="KW-1185">Reference proteome</keyword>
<feature type="domain" description="N-acetyltransferase" evidence="1">
    <location>
        <begin position="9"/>
        <end position="147"/>
    </location>
</feature>
<gene>
    <name evidence="2" type="ORF">G114_18996</name>
</gene>
<dbReference type="AlphaFoldDB" id="N9VG09"/>
<dbReference type="Pfam" id="PF13302">
    <property type="entry name" value="Acetyltransf_3"/>
    <property type="match status" value="1"/>
</dbReference>
<dbReference type="InterPro" id="IPR051531">
    <property type="entry name" value="N-acetyltransferase"/>
</dbReference>
<evidence type="ECO:0000259" key="1">
    <source>
        <dbReference type="Pfam" id="PF13302"/>
    </source>
</evidence>
<dbReference type="PANTHER" id="PTHR43792">
    <property type="entry name" value="GNAT FAMILY, PUTATIVE (AFU_ORTHOLOGUE AFUA_3G00765)-RELATED-RELATED"/>
    <property type="match status" value="1"/>
</dbReference>
<dbReference type="InterPro" id="IPR016181">
    <property type="entry name" value="Acyl_CoA_acyltransferase"/>
</dbReference>